<protein>
    <submittedName>
        <fullName evidence="2">Uncharacterized protein</fullName>
    </submittedName>
</protein>
<feature type="compositionally biased region" description="Low complexity" evidence="1">
    <location>
        <begin position="26"/>
        <end position="38"/>
    </location>
</feature>
<sequence>MFGVRLDYGGSTSRLQVFKHRRCYGPRRTTLPRGRTQRSGMQRRKKQGPKGGWIDEGPTGRRFQGVPEPLPSLGSRCGDGRNVDPMEDNSMKDPLKEYQGSLDHPQAAHMKSSWVG</sequence>
<keyword evidence="3" id="KW-1185">Reference proteome</keyword>
<comment type="caution">
    <text evidence="2">The sequence shown here is derived from an EMBL/GenBank/DDBJ whole genome shotgun (WGS) entry which is preliminary data.</text>
</comment>
<evidence type="ECO:0000313" key="3">
    <source>
        <dbReference type="Proteomes" id="UP001286313"/>
    </source>
</evidence>
<dbReference type="EMBL" id="JAWQEG010004303">
    <property type="protein sequence ID" value="KAK3862176.1"/>
    <property type="molecule type" value="Genomic_DNA"/>
</dbReference>
<organism evidence="2 3">
    <name type="scientific">Petrolisthes cinctipes</name>
    <name type="common">Flat porcelain crab</name>
    <dbReference type="NCBI Taxonomy" id="88211"/>
    <lineage>
        <taxon>Eukaryota</taxon>
        <taxon>Metazoa</taxon>
        <taxon>Ecdysozoa</taxon>
        <taxon>Arthropoda</taxon>
        <taxon>Crustacea</taxon>
        <taxon>Multicrustacea</taxon>
        <taxon>Malacostraca</taxon>
        <taxon>Eumalacostraca</taxon>
        <taxon>Eucarida</taxon>
        <taxon>Decapoda</taxon>
        <taxon>Pleocyemata</taxon>
        <taxon>Anomura</taxon>
        <taxon>Galatheoidea</taxon>
        <taxon>Porcellanidae</taxon>
        <taxon>Petrolisthes</taxon>
    </lineage>
</organism>
<dbReference type="Proteomes" id="UP001286313">
    <property type="component" value="Unassembled WGS sequence"/>
</dbReference>
<name>A0AAE1K030_PETCI</name>
<feature type="region of interest" description="Disordered" evidence="1">
    <location>
        <begin position="25"/>
        <end position="116"/>
    </location>
</feature>
<gene>
    <name evidence="2" type="ORF">Pcinc_031935</name>
</gene>
<evidence type="ECO:0000313" key="2">
    <source>
        <dbReference type="EMBL" id="KAK3862176.1"/>
    </source>
</evidence>
<reference evidence="2" key="1">
    <citation type="submission" date="2023-10" db="EMBL/GenBank/DDBJ databases">
        <title>Genome assemblies of two species of porcelain crab, Petrolisthes cinctipes and Petrolisthes manimaculis (Anomura: Porcellanidae).</title>
        <authorList>
            <person name="Angst P."/>
        </authorList>
    </citation>
    <scope>NUCLEOTIDE SEQUENCE</scope>
    <source>
        <strain evidence="2">PB745_01</strain>
        <tissue evidence="2">Gill</tissue>
    </source>
</reference>
<feature type="compositionally biased region" description="Basic and acidic residues" evidence="1">
    <location>
        <begin position="78"/>
        <end position="96"/>
    </location>
</feature>
<evidence type="ECO:0000256" key="1">
    <source>
        <dbReference type="SAM" id="MobiDB-lite"/>
    </source>
</evidence>
<proteinExistence type="predicted"/>
<accession>A0AAE1K030</accession>
<dbReference type="AlphaFoldDB" id="A0AAE1K030"/>